<evidence type="ECO:0000256" key="5">
    <source>
        <dbReference type="ARBA" id="ARBA00022692"/>
    </source>
</evidence>
<dbReference type="Proteomes" id="UP000306477">
    <property type="component" value="Unassembled WGS sequence"/>
</dbReference>
<proteinExistence type="inferred from homology"/>
<dbReference type="NCBIfam" id="NF037981">
    <property type="entry name" value="NCS2_1"/>
    <property type="match status" value="1"/>
</dbReference>
<feature type="transmembrane region" description="Helical" evidence="8">
    <location>
        <begin position="41"/>
        <end position="61"/>
    </location>
</feature>
<dbReference type="OrthoDB" id="9805749at2"/>
<keyword evidence="4" id="KW-1003">Cell membrane</keyword>
<feature type="transmembrane region" description="Helical" evidence="8">
    <location>
        <begin position="12"/>
        <end position="35"/>
    </location>
</feature>
<dbReference type="EMBL" id="SLUB01000022">
    <property type="protein sequence ID" value="THE11938.1"/>
    <property type="molecule type" value="Genomic_DNA"/>
</dbReference>
<sequence>MKGNLFKTASLGIQHVLAMYAGAVVVPLIVGGAIGLTAEQLTYLVSIDILMCGIATLLQVWKNKYFGIGLPVMLGCTFTAVGPMIAIGGQYGVSAIYGSILVGGVFLVLVSTVFGKLIKYFPPVVTGSVVTIIGITLIPVAMNDMAGGVGSADFGSVQNLALSFGTLLFILVLYRFAKGFMRQISILLGLLIGTAVAYFMGRVDFSAVGDASWIHMPQAFYFGMPTFEPSAIITMILVLVVGLVEASGVYFALGDITGKKLSEKELSHGYRAEGIATILGGIFNAFPYTTYSQNVGLIQLSGVKKTSVIYAAGAFLIILGFIPKVGAFTTVIPTPVLGGAMLAMFGMVISAGIKMLSKVDFSSQENLLIMACSIGMGLGITTVPTLFANLPEGVQILTSNGIVIGSLTAIVMNLIFMKKPTEKAVQVLEGQKAS</sequence>
<evidence type="ECO:0000313" key="9">
    <source>
        <dbReference type="EMBL" id="THE11938.1"/>
    </source>
</evidence>
<dbReference type="PANTHER" id="PTHR42810">
    <property type="entry name" value="PURINE PERMEASE C1399.01C-RELATED"/>
    <property type="match status" value="1"/>
</dbReference>
<dbReference type="PROSITE" id="PS01116">
    <property type="entry name" value="XANTH_URACIL_PERMASE"/>
    <property type="match status" value="1"/>
</dbReference>
<evidence type="ECO:0000256" key="6">
    <source>
        <dbReference type="ARBA" id="ARBA00022989"/>
    </source>
</evidence>
<evidence type="ECO:0000256" key="1">
    <source>
        <dbReference type="ARBA" id="ARBA00004651"/>
    </source>
</evidence>
<dbReference type="AlphaFoldDB" id="A0A4S3PQY5"/>
<dbReference type="Pfam" id="PF00860">
    <property type="entry name" value="Xan_ur_permease"/>
    <property type="match status" value="1"/>
</dbReference>
<dbReference type="NCBIfam" id="TIGR00801">
    <property type="entry name" value="ncs2"/>
    <property type="match status" value="1"/>
</dbReference>
<dbReference type="STRING" id="1033734.GCA_000285535_02428"/>
<dbReference type="InterPro" id="IPR017588">
    <property type="entry name" value="UacT-like"/>
</dbReference>
<feature type="transmembrane region" description="Helical" evidence="8">
    <location>
        <begin position="95"/>
        <end position="114"/>
    </location>
</feature>
<evidence type="ECO:0000256" key="7">
    <source>
        <dbReference type="ARBA" id="ARBA00023136"/>
    </source>
</evidence>
<feature type="transmembrane region" description="Helical" evidence="8">
    <location>
        <begin position="231"/>
        <end position="253"/>
    </location>
</feature>
<keyword evidence="10" id="KW-1185">Reference proteome</keyword>
<feature type="transmembrane region" description="Helical" evidence="8">
    <location>
        <begin position="160"/>
        <end position="177"/>
    </location>
</feature>
<organism evidence="9 10">
    <name type="scientific">Bacillus timonensis</name>
    <dbReference type="NCBI Taxonomy" id="1033734"/>
    <lineage>
        <taxon>Bacteria</taxon>
        <taxon>Bacillati</taxon>
        <taxon>Bacillota</taxon>
        <taxon>Bacilli</taxon>
        <taxon>Bacillales</taxon>
        <taxon>Bacillaceae</taxon>
        <taxon>Bacillus</taxon>
    </lineage>
</organism>
<keyword evidence="7 8" id="KW-0472">Membrane</keyword>
<dbReference type="InterPro" id="IPR006043">
    <property type="entry name" value="NCS2"/>
</dbReference>
<reference evidence="9 10" key="1">
    <citation type="journal article" date="2019" name="Indoor Air">
        <title>Impacts of indoor surface finishes on bacterial viability.</title>
        <authorList>
            <person name="Hu J."/>
            <person name="Maamar S.B."/>
            <person name="Glawe A.J."/>
            <person name="Gottel N."/>
            <person name="Gilbert J.A."/>
            <person name="Hartmann E.M."/>
        </authorList>
    </citation>
    <scope>NUCLEOTIDE SEQUENCE [LARGE SCALE GENOMIC DNA]</scope>
    <source>
        <strain evidence="9 10">AF060A6</strain>
    </source>
</reference>
<evidence type="ECO:0000313" key="10">
    <source>
        <dbReference type="Proteomes" id="UP000306477"/>
    </source>
</evidence>
<name>A0A4S3PQY5_9BACI</name>
<comment type="similarity">
    <text evidence="2">Belongs to the nucleobase:cation symporter-2 (NCS2) (TC 2.A.40) family.</text>
</comment>
<feature type="transmembrane region" description="Helical" evidence="8">
    <location>
        <begin position="121"/>
        <end position="140"/>
    </location>
</feature>
<gene>
    <name evidence="9" type="ORF">E1I69_13070</name>
</gene>
<evidence type="ECO:0000256" key="2">
    <source>
        <dbReference type="ARBA" id="ARBA00008821"/>
    </source>
</evidence>
<dbReference type="InterPro" id="IPR006042">
    <property type="entry name" value="Xan_ur_permease"/>
</dbReference>
<dbReference type="GO" id="GO:0005886">
    <property type="term" value="C:plasma membrane"/>
    <property type="evidence" value="ECO:0007669"/>
    <property type="project" value="UniProtKB-SubCell"/>
</dbReference>
<feature type="transmembrane region" description="Helical" evidence="8">
    <location>
        <begin position="308"/>
        <end position="330"/>
    </location>
</feature>
<dbReference type="RefSeq" id="WP_136380042.1">
    <property type="nucleotide sequence ID" value="NZ_SLUB01000022.1"/>
</dbReference>
<feature type="transmembrane region" description="Helical" evidence="8">
    <location>
        <begin position="336"/>
        <end position="356"/>
    </location>
</feature>
<comment type="caution">
    <text evidence="9">The sequence shown here is derived from an EMBL/GenBank/DDBJ whole genome shotgun (WGS) entry which is preliminary data.</text>
</comment>
<keyword evidence="3" id="KW-0813">Transport</keyword>
<accession>A0A4S3PQY5</accession>
<keyword evidence="5 8" id="KW-0812">Transmembrane</keyword>
<keyword evidence="6 8" id="KW-1133">Transmembrane helix</keyword>
<protein>
    <submittedName>
        <fullName evidence="9">Purine permease</fullName>
    </submittedName>
</protein>
<evidence type="ECO:0000256" key="8">
    <source>
        <dbReference type="SAM" id="Phobius"/>
    </source>
</evidence>
<dbReference type="GO" id="GO:0042907">
    <property type="term" value="F:xanthine transmembrane transporter activity"/>
    <property type="evidence" value="ECO:0007669"/>
    <property type="project" value="TreeGrafter"/>
</dbReference>
<feature type="transmembrane region" description="Helical" evidence="8">
    <location>
        <begin position="394"/>
        <end position="416"/>
    </location>
</feature>
<feature type="transmembrane region" description="Helical" evidence="8">
    <location>
        <begin position="184"/>
        <end position="201"/>
    </location>
</feature>
<feature type="transmembrane region" description="Helical" evidence="8">
    <location>
        <begin position="68"/>
        <end position="89"/>
    </location>
</feature>
<feature type="transmembrane region" description="Helical" evidence="8">
    <location>
        <begin position="368"/>
        <end position="388"/>
    </location>
</feature>
<dbReference type="NCBIfam" id="TIGR03173">
    <property type="entry name" value="pbuX"/>
    <property type="match status" value="1"/>
</dbReference>
<comment type="subcellular location">
    <subcellularLocation>
        <location evidence="1">Cell membrane</location>
        <topology evidence="1">Multi-pass membrane protein</topology>
    </subcellularLocation>
</comment>
<dbReference type="PANTHER" id="PTHR42810:SF4">
    <property type="entry name" value="URIC ACID TRANSPORTER UACT"/>
    <property type="match status" value="1"/>
</dbReference>
<evidence type="ECO:0000256" key="4">
    <source>
        <dbReference type="ARBA" id="ARBA00022475"/>
    </source>
</evidence>
<evidence type="ECO:0000256" key="3">
    <source>
        <dbReference type="ARBA" id="ARBA00022448"/>
    </source>
</evidence>